<evidence type="ECO:0000313" key="1">
    <source>
        <dbReference type="EMBL" id="MFD0979453.1"/>
    </source>
</evidence>
<dbReference type="SUPFAM" id="SSF50346">
    <property type="entry name" value="PRC-barrel domain"/>
    <property type="match status" value="1"/>
</dbReference>
<dbReference type="EMBL" id="JBHTJT010000008">
    <property type="protein sequence ID" value="MFD0979453.1"/>
    <property type="molecule type" value="Genomic_DNA"/>
</dbReference>
<proteinExistence type="predicted"/>
<dbReference type="Proteomes" id="UP001597108">
    <property type="component" value="Unassembled WGS sequence"/>
</dbReference>
<dbReference type="RefSeq" id="WP_386073790.1">
    <property type="nucleotide sequence ID" value="NZ_JBHTJT010000008.1"/>
</dbReference>
<protein>
    <submittedName>
        <fullName evidence="1">PRC-barrel domain-containing protein</fullName>
    </submittedName>
</protein>
<sequence>MLKSLRNLHGGPLYVGDRDGTFSDAFFRIEDGGLTHILVDIGGWISSDRVLVSSEFLSPPEDVQADAGWRVALDEQALDAAPRWGESDGGGGIDLLKWPPVIVGPFGSTVSPILMYEQVRALQERAETAPAPAAARPQMSRNLQRVSAWFGLPAFDASGELGKVHDLDFDPDSRRIVAVVLEADGALPTRGREIPYGALRHLGGEGTHLVFQDLGGRAADPAGTGESRPGRRA</sequence>
<name>A0ABW3INZ2_9RHOB</name>
<evidence type="ECO:0000313" key="2">
    <source>
        <dbReference type="Proteomes" id="UP001597108"/>
    </source>
</evidence>
<organism evidence="1 2">
    <name type="scientific">Tropicimonas aquimaris</name>
    <dbReference type="NCBI Taxonomy" id="914152"/>
    <lineage>
        <taxon>Bacteria</taxon>
        <taxon>Pseudomonadati</taxon>
        <taxon>Pseudomonadota</taxon>
        <taxon>Alphaproteobacteria</taxon>
        <taxon>Rhodobacterales</taxon>
        <taxon>Roseobacteraceae</taxon>
        <taxon>Tropicimonas</taxon>
    </lineage>
</organism>
<keyword evidence="2" id="KW-1185">Reference proteome</keyword>
<comment type="caution">
    <text evidence="1">The sequence shown here is derived from an EMBL/GenBank/DDBJ whole genome shotgun (WGS) entry which is preliminary data.</text>
</comment>
<gene>
    <name evidence="1" type="ORF">ACFQ2S_07265</name>
</gene>
<reference evidence="2" key="1">
    <citation type="journal article" date="2019" name="Int. J. Syst. Evol. Microbiol.">
        <title>The Global Catalogue of Microorganisms (GCM) 10K type strain sequencing project: providing services to taxonomists for standard genome sequencing and annotation.</title>
        <authorList>
            <consortium name="The Broad Institute Genomics Platform"/>
            <consortium name="The Broad Institute Genome Sequencing Center for Infectious Disease"/>
            <person name="Wu L."/>
            <person name="Ma J."/>
        </authorList>
    </citation>
    <scope>NUCLEOTIDE SEQUENCE [LARGE SCALE GENOMIC DNA]</scope>
    <source>
        <strain evidence="2">CCUG 60524</strain>
    </source>
</reference>
<dbReference type="InterPro" id="IPR011033">
    <property type="entry name" value="PRC_barrel-like_sf"/>
</dbReference>
<accession>A0ABW3INZ2</accession>